<comment type="caution">
    <text evidence="1">The sequence shown here is derived from an EMBL/GenBank/DDBJ whole genome shotgun (WGS) entry which is preliminary data.</text>
</comment>
<reference evidence="1" key="1">
    <citation type="journal article" date="2021" name="New Phytol.">
        <title>Evolutionary innovations through gain and loss of genes in the ectomycorrhizal Boletales.</title>
        <authorList>
            <person name="Wu G."/>
            <person name="Miyauchi S."/>
            <person name="Morin E."/>
            <person name="Kuo A."/>
            <person name="Drula E."/>
            <person name="Varga T."/>
            <person name="Kohler A."/>
            <person name="Feng B."/>
            <person name="Cao Y."/>
            <person name="Lipzen A."/>
            <person name="Daum C."/>
            <person name="Hundley H."/>
            <person name="Pangilinan J."/>
            <person name="Johnson J."/>
            <person name="Barry K."/>
            <person name="LaButti K."/>
            <person name="Ng V."/>
            <person name="Ahrendt S."/>
            <person name="Min B."/>
            <person name="Choi I.G."/>
            <person name="Park H."/>
            <person name="Plett J.M."/>
            <person name="Magnuson J."/>
            <person name="Spatafora J.W."/>
            <person name="Nagy L.G."/>
            <person name="Henrissat B."/>
            <person name="Grigoriev I.V."/>
            <person name="Yang Z.L."/>
            <person name="Xu J."/>
            <person name="Martin F.M."/>
        </authorList>
    </citation>
    <scope>NUCLEOTIDE SEQUENCE</scope>
    <source>
        <strain evidence="1">KUC20120723A-06</strain>
    </source>
</reference>
<organism evidence="1 2">
    <name type="scientific">Leucogyrophana mollusca</name>
    <dbReference type="NCBI Taxonomy" id="85980"/>
    <lineage>
        <taxon>Eukaryota</taxon>
        <taxon>Fungi</taxon>
        <taxon>Dikarya</taxon>
        <taxon>Basidiomycota</taxon>
        <taxon>Agaricomycotina</taxon>
        <taxon>Agaricomycetes</taxon>
        <taxon>Agaricomycetidae</taxon>
        <taxon>Boletales</taxon>
        <taxon>Boletales incertae sedis</taxon>
        <taxon>Leucogyrophana</taxon>
    </lineage>
</organism>
<proteinExistence type="predicted"/>
<protein>
    <submittedName>
        <fullName evidence="1">Uncharacterized protein</fullName>
    </submittedName>
</protein>
<dbReference type="EMBL" id="MU266800">
    <property type="protein sequence ID" value="KAH7918359.1"/>
    <property type="molecule type" value="Genomic_DNA"/>
</dbReference>
<name>A0ACB8AYK6_9AGAM</name>
<evidence type="ECO:0000313" key="1">
    <source>
        <dbReference type="EMBL" id="KAH7918359.1"/>
    </source>
</evidence>
<sequence>MWRKPLASLQVFCRLTLLKTSILISQGAEAASLVLTSAPAKVYKACLREPAPDGSEPNGTQHSANPVLLKHRFLKQYRHPSLDGSITRAQIAGESCALMRCLRSGVKAPGIRMVDVAGGVLGVEWVDGESVRVLLAGDAGREDAEEDEAEPDCADAKGGGEVDPLGVYGISRDALMGMIGTEIAKMHLADIIHGDLTTSNMMLRCGTNDLVLIDFDLSYHSALIEDKATDLYVLERAFASTHPNSEPLFASVLAAYGAHMGSAQWSSIKKRLDDVGLLRRKQGMVG</sequence>
<gene>
    <name evidence="1" type="ORF">BV22DRAFT_1115439</name>
</gene>
<accession>A0ACB8AYK6</accession>
<keyword evidence="2" id="KW-1185">Reference proteome</keyword>
<evidence type="ECO:0000313" key="2">
    <source>
        <dbReference type="Proteomes" id="UP000790709"/>
    </source>
</evidence>
<dbReference type="Proteomes" id="UP000790709">
    <property type="component" value="Unassembled WGS sequence"/>
</dbReference>